<dbReference type="InterPro" id="IPR013083">
    <property type="entry name" value="Znf_RING/FYVE/PHD"/>
</dbReference>
<feature type="domain" description="SHSP" evidence="9">
    <location>
        <begin position="121"/>
        <end position="235"/>
    </location>
</feature>
<organism evidence="11 12">
    <name type="scientific">Dioscorea zingiberensis</name>
    <dbReference type="NCBI Taxonomy" id="325984"/>
    <lineage>
        <taxon>Eukaryota</taxon>
        <taxon>Viridiplantae</taxon>
        <taxon>Streptophyta</taxon>
        <taxon>Embryophyta</taxon>
        <taxon>Tracheophyta</taxon>
        <taxon>Spermatophyta</taxon>
        <taxon>Magnoliopsida</taxon>
        <taxon>Liliopsida</taxon>
        <taxon>Dioscoreales</taxon>
        <taxon>Dioscoreaceae</taxon>
        <taxon>Dioscorea</taxon>
    </lineage>
</organism>
<dbReference type="EMBL" id="JAGGNH010000006">
    <property type="protein sequence ID" value="KAJ0969110.1"/>
    <property type="molecule type" value="Genomic_DNA"/>
</dbReference>
<keyword evidence="12" id="KW-1185">Reference proteome</keyword>
<evidence type="ECO:0000256" key="6">
    <source>
        <dbReference type="PROSITE-ProRule" id="PRU00285"/>
    </source>
</evidence>
<comment type="caution">
    <text evidence="11">The sequence shown here is derived from an EMBL/GenBank/DDBJ whole genome shotgun (WGS) entry which is preliminary data.</text>
</comment>
<dbReference type="InterPro" id="IPR044587">
    <property type="entry name" value="HSP21-like"/>
</dbReference>
<proteinExistence type="inferred from homology"/>
<dbReference type="Pfam" id="PF13920">
    <property type="entry name" value="zf-C3HC4_3"/>
    <property type="match status" value="1"/>
</dbReference>
<protein>
    <recommendedName>
        <fullName evidence="13">SHSP domain-containing protein</fullName>
    </recommendedName>
</protein>
<dbReference type="CDD" id="cd06464">
    <property type="entry name" value="ACD_sHsps-like"/>
    <property type="match status" value="1"/>
</dbReference>
<dbReference type="Proteomes" id="UP001085076">
    <property type="component" value="Miscellaneous, Linkage group lg06"/>
</dbReference>
<gene>
    <name evidence="11" type="ORF">J5N97_021987</name>
</gene>
<dbReference type="InterPro" id="IPR001841">
    <property type="entry name" value="Znf_RING"/>
</dbReference>
<dbReference type="SUPFAM" id="SSF49764">
    <property type="entry name" value="HSP20-like chaperones"/>
    <property type="match status" value="1"/>
</dbReference>
<dbReference type="PROSITE" id="PS50089">
    <property type="entry name" value="ZF_RING_2"/>
    <property type="match status" value="1"/>
</dbReference>
<evidence type="ECO:0000256" key="7">
    <source>
        <dbReference type="RuleBase" id="RU003616"/>
    </source>
</evidence>
<evidence type="ECO:0000313" key="12">
    <source>
        <dbReference type="Proteomes" id="UP001085076"/>
    </source>
</evidence>
<evidence type="ECO:0000259" key="10">
    <source>
        <dbReference type="PROSITE" id="PS50089"/>
    </source>
</evidence>
<dbReference type="GO" id="GO:0009408">
    <property type="term" value="P:response to heat"/>
    <property type="evidence" value="ECO:0007669"/>
    <property type="project" value="InterPro"/>
</dbReference>
<dbReference type="PROSITE" id="PS01031">
    <property type="entry name" value="SHSP"/>
    <property type="match status" value="1"/>
</dbReference>
<dbReference type="SMART" id="SM00184">
    <property type="entry name" value="RING"/>
    <property type="match status" value="1"/>
</dbReference>
<dbReference type="PANTHER" id="PTHR46733">
    <property type="entry name" value="26.5 KDA HEAT SHOCK PROTEIN, MITOCHONDRIAL"/>
    <property type="match status" value="1"/>
</dbReference>
<evidence type="ECO:0000256" key="8">
    <source>
        <dbReference type="SAM" id="MobiDB-lite"/>
    </source>
</evidence>
<keyword evidence="2 5" id="KW-0863">Zinc-finger</keyword>
<reference evidence="11" key="2">
    <citation type="journal article" date="2022" name="Hortic Res">
        <title>The genome of Dioscorea zingiberensis sheds light on the biosynthesis, origin and evolution of the medicinally important diosgenin saponins.</title>
        <authorList>
            <person name="Li Y."/>
            <person name="Tan C."/>
            <person name="Li Z."/>
            <person name="Guo J."/>
            <person name="Li S."/>
            <person name="Chen X."/>
            <person name="Wang C."/>
            <person name="Dai X."/>
            <person name="Yang H."/>
            <person name="Song W."/>
            <person name="Hou L."/>
            <person name="Xu J."/>
            <person name="Tong Z."/>
            <person name="Xu A."/>
            <person name="Yuan X."/>
            <person name="Wang W."/>
            <person name="Yang Q."/>
            <person name="Chen L."/>
            <person name="Sun Z."/>
            <person name="Wang K."/>
            <person name="Pan B."/>
            <person name="Chen J."/>
            <person name="Bao Y."/>
            <person name="Liu F."/>
            <person name="Qi X."/>
            <person name="Gang D.R."/>
            <person name="Wen J."/>
            <person name="Li J."/>
        </authorList>
    </citation>
    <scope>NUCLEOTIDE SEQUENCE</scope>
    <source>
        <strain evidence="11">Dzin_1.0</strain>
    </source>
</reference>
<keyword evidence="3" id="KW-0862">Zinc</keyword>
<evidence type="ECO:0000256" key="5">
    <source>
        <dbReference type="PROSITE-ProRule" id="PRU00175"/>
    </source>
</evidence>
<dbReference type="InterPro" id="IPR008978">
    <property type="entry name" value="HSP20-like_chaperone"/>
</dbReference>
<dbReference type="Gene3D" id="3.30.40.10">
    <property type="entry name" value="Zinc/RING finger domain, C3HC4 (zinc finger)"/>
    <property type="match status" value="1"/>
</dbReference>
<dbReference type="PROSITE" id="PS00518">
    <property type="entry name" value="ZF_RING_1"/>
    <property type="match status" value="1"/>
</dbReference>
<dbReference type="InterPro" id="IPR017907">
    <property type="entry name" value="Znf_RING_CS"/>
</dbReference>
<evidence type="ECO:0008006" key="13">
    <source>
        <dbReference type="Google" id="ProtNLM"/>
    </source>
</evidence>
<evidence type="ECO:0000256" key="4">
    <source>
        <dbReference type="ARBA" id="ARBA00023016"/>
    </source>
</evidence>
<sequence>MATCGSNLTTTILSIPFSSKRIKHFPSSSSSSSSLCVKAIKSENKDNLDHLQRATKQQPQQQRKWVAPSPPIGLWDRYPTARTIQQMMDTMERIMEEPMGYYNNNGSTSLNSASSEDNSIGRYRRGRTPWEIKEEEKEFKMRFDMPGMTKDDVKVFVEEKMLVIKAEKKKKEDGKNGEEEEEEWPATSFGRYSSRIALPESVVVEKIKAEVKDGVLYVSVPKALSSSKVLDIQIVRAPSFRGSLKALEADIHHANTLADAVRRAYGGACIQMKLSYSPLAPIFLFLMRWMDCTCSYSLPSYLGLLHVLVYKVYVDENTTVSSYERRASLREFYAVIYPSLQQLENNLVEKDDIKERHRGNDVIGRKRIEDWKKLLDTDTERDDECGICMEACTKMVLPNCNHAMCINCYRDWNIRSQSCPFCRGSLKRVRSRDLWVLTSHGDVVDTTTLEKENVNRFYRYIDSLPLRVPDSLFLVYYDYLI</sequence>
<dbReference type="InterPro" id="IPR002068">
    <property type="entry name" value="A-crystallin/Hsp20_dom"/>
</dbReference>
<evidence type="ECO:0000256" key="1">
    <source>
        <dbReference type="ARBA" id="ARBA00022723"/>
    </source>
</evidence>
<dbReference type="SUPFAM" id="SSF57850">
    <property type="entry name" value="RING/U-box"/>
    <property type="match status" value="1"/>
</dbReference>
<keyword evidence="4" id="KW-0346">Stress response</keyword>
<evidence type="ECO:0000259" key="9">
    <source>
        <dbReference type="PROSITE" id="PS01031"/>
    </source>
</evidence>
<keyword evidence="1" id="KW-0479">Metal-binding</keyword>
<feature type="region of interest" description="Disordered" evidence="8">
    <location>
        <begin position="103"/>
        <end position="122"/>
    </location>
</feature>
<name>A0A9D5CAC4_9LILI</name>
<evidence type="ECO:0000256" key="2">
    <source>
        <dbReference type="ARBA" id="ARBA00022771"/>
    </source>
</evidence>
<feature type="compositionally biased region" description="Polar residues" evidence="8">
    <location>
        <begin position="103"/>
        <end position="118"/>
    </location>
</feature>
<dbReference type="GO" id="GO:0008270">
    <property type="term" value="F:zinc ion binding"/>
    <property type="evidence" value="ECO:0007669"/>
    <property type="project" value="UniProtKB-KW"/>
</dbReference>
<evidence type="ECO:0000313" key="11">
    <source>
        <dbReference type="EMBL" id="KAJ0969110.1"/>
    </source>
</evidence>
<evidence type="ECO:0000256" key="3">
    <source>
        <dbReference type="ARBA" id="ARBA00022833"/>
    </source>
</evidence>
<dbReference type="AlphaFoldDB" id="A0A9D5CAC4"/>
<reference evidence="11" key="1">
    <citation type="submission" date="2021-03" db="EMBL/GenBank/DDBJ databases">
        <authorList>
            <person name="Li Z."/>
            <person name="Yang C."/>
        </authorList>
    </citation>
    <scope>NUCLEOTIDE SEQUENCE</scope>
    <source>
        <strain evidence="11">Dzin_1.0</strain>
        <tissue evidence="11">Leaf</tissue>
    </source>
</reference>
<dbReference type="FunFam" id="3.30.40.10:FF:000660">
    <property type="entry name" value="RING/U-box superfamily protein"/>
    <property type="match status" value="1"/>
</dbReference>
<feature type="domain" description="RING-type" evidence="10">
    <location>
        <begin position="385"/>
        <end position="423"/>
    </location>
</feature>
<dbReference type="PANTHER" id="PTHR46733:SF2">
    <property type="entry name" value="25.3 KDA HEAT SHOCK PROTEIN, CHLOROPLASTIC-LIKE"/>
    <property type="match status" value="1"/>
</dbReference>
<accession>A0A9D5CAC4</accession>
<dbReference type="Gene3D" id="2.60.40.790">
    <property type="match status" value="1"/>
</dbReference>
<dbReference type="Pfam" id="PF00011">
    <property type="entry name" value="HSP20"/>
    <property type="match status" value="1"/>
</dbReference>
<dbReference type="OrthoDB" id="1630758at2759"/>
<comment type="similarity">
    <text evidence="6 7">Belongs to the small heat shock protein (HSP20) family.</text>
</comment>